<comment type="catalytic activity">
    <reaction evidence="5">
        <text>[phosphate](n) + ATP = [phosphate](n+1) + ADP</text>
        <dbReference type="Rhea" id="RHEA:19573"/>
        <dbReference type="Rhea" id="RHEA-COMP:9859"/>
        <dbReference type="Rhea" id="RHEA-COMP:14280"/>
        <dbReference type="ChEBI" id="CHEBI:16838"/>
        <dbReference type="ChEBI" id="CHEBI:30616"/>
        <dbReference type="ChEBI" id="CHEBI:456216"/>
    </reaction>
    <physiologicalReaction direction="right-to-left" evidence="5">
        <dbReference type="Rhea" id="RHEA:19575"/>
    </physiologicalReaction>
</comment>
<organism evidence="8 9">
    <name type="scientific">Camelimonas lactis</name>
    <dbReference type="NCBI Taxonomy" id="659006"/>
    <lineage>
        <taxon>Bacteria</taxon>
        <taxon>Pseudomonadati</taxon>
        <taxon>Pseudomonadota</taxon>
        <taxon>Alphaproteobacteria</taxon>
        <taxon>Hyphomicrobiales</taxon>
        <taxon>Chelatococcaceae</taxon>
        <taxon>Camelimonas</taxon>
    </lineage>
</organism>
<evidence type="ECO:0000256" key="3">
    <source>
        <dbReference type="ARBA" id="ARBA00022777"/>
    </source>
</evidence>
<comment type="similarity">
    <text evidence="1">Belongs to the polyphosphate kinase 2 (PPK2) family. Class I subfamily.</text>
</comment>
<keyword evidence="2" id="KW-0808">Transferase</keyword>
<sequence>MSDRKQNGQRPAPPDARPPTLADLDMSPSLGDKQYAAELKSLQQRFARIQQAYLYHGHKGLVAFEGWDAAGKGGAIRRIAAVMDPRGFKVWPIAAPEPQDQKRHYMARFWDRAPARGDICIFDRSWYGRVLVERVEGFASAAEWRRAYDEINAFEQLMVDDGARIAKVFLYITPDEQLRRFRDRLDDPLKRWKLSYEDFRNREKWSDYEAAVNDMLAKTHTRTAPWKLIPANCKRHARIAAMTEIADRLEAGVDLAPRPVDPEIRRRFRKIDNTRD</sequence>
<dbReference type="EMBL" id="SLWL01000001">
    <property type="protein sequence ID" value="TCO15833.1"/>
    <property type="molecule type" value="Genomic_DNA"/>
</dbReference>
<evidence type="ECO:0000256" key="4">
    <source>
        <dbReference type="ARBA" id="ARBA00023310"/>
    </source>
</evidence>
<dbReference type="RefSeq" id="WP_132001245.1">
    <property type="nucleotide sequence ID" value="NZ_JBHUNN010000002.1"/>
</dbReference>
<dbReference type="InterPro" id="IPR027417">
    <property type="entry name" value="P-loop_NTPase"/>
</dbReference>
<evidence type="ECO:0000256" key="5">
    <source>
        <dbReference type="ARBA" id="ARBA00024500"/>
    </source>
</evidence>
<gene>
    <name evidence="8" type="ORF">EV666_10181</name>
</gene>
<evidence type="ECO:0000313" key="8">
    <source>
        <dbReference type="EMBL" id="TCO15833.1"/>
    </source>
</evidence>
<dbReference type="AlphaFoldDB" id="A0A4R2H078"/>
<protein>
    <submittedName>
        <fullName evidence="8">Polyphosphate kinase 2 (PPK2 family)</fullName>
    </submittedName>
</protein>
<dbReference type="Proteomes" id="UP000294881">
    <property type="component" value="Unassembled WGS sequence"/>
</dbReference>
<dbReference type="SUPFAM" id="SSF52540">
    <property type="entry name" value="P-loop containing nucleoside triphosphate hydrolases"/>
    <property type="match status" value="1"/>
</dbReference>
<dbReference type="PIRSF" id="PIRSF028756">
    <property type="entry name" value="PPK2_prd"/>
    <property type="match status" value="1"/>
</dbReference>
<comment type="caution">
    <text evidence="8">The sequence shown here is derived from an EMBL/GenBank/DDBJ whole genome shotgun (WGS) entry which is preliminary data.</text>
</comment>
<dbReference type="InterPro" id="IPR016898">
    <property type="entry name" value="Polyphosphate_phosphotransfera"/>
</dbReference>
<accession>A0A4R2H078</accession>
<evidence type="ECO:0000256" key="1">
    <source>
        <dbReference type="ARBA" id="ARBA00009924"/>
    </source>
</evidence>
<evidence type="ECO:0000313" key="9">
    <source>
        <dbReference type="Proteomes" id="UP000294881"/>
    </source>
</evidence>
<proteinExistence type="inferred from homology"/>
<keyword evidence="3 8" id="KW-0418">Kinase</keyword>
<dbReference type="GO" id="GO:0006754">
    <property type="term" value="P:ATP biosynthetic process"/>
    <property type="evidence" value="ECO:0007669"/>
    <property type="project" value="UniProtKB-KW"/>
</dbReference>
<evidence type="ECO:0000259" key="7">
    <source>
        <dbReference type="Pfam" id="PF03976"/>
    </source>
</evidence>
<dbReference type="OrthoDB" id="9775224at2"/>
<dbReference type="GO" id="GO:0008976">
    <property type="term" value="F:polyphosphate kinase activity"/>
    <property type="evidence" value="ECO:0007669"/>
    <property type="project" value="InterPro"/>
</dbReference>
<evidence type="ECO:0000256" key="6">
    <source>
        <dbReference type="SAM" id="MobiDB-lite"/>
    </source>
</evidence>
<evidence type="ECO:0000256" key="2">
    <source>
        <dbReference type="ARBA" id="ARBA00022679"/>
    </source>
</evidence>
<dbReference type="Pfam" id="PF03976">
    <property type="entry name" value="PPK2"/>
    <property type="match status" value="1"/>
</dbReference>
<dbReference type="Gene3D" id="3.40.50.300">
    <property type="entry name" value="P-loop containing nucleotide triphosphate hydrolases"/>
    <property type="match status" value="1"/>
</dbReference>
<dbReference type="PANTHER" id="PTHR34383:SF3">
    <property type="entry name" value="POLYPHOSPHATE:AMP PHOSPHOTRANSFERASE"/>
    <property type="match status" value="1"/>
</dbReference>
<feature type="region of interest" description="Disordered" evidence="6">
    <location>
        <begin position="1"/>
        <end position="27"/>
    </location>
</feature>
<feature type="domain" description="Polyphosphate kinase-2-related" evidence="7">
    <location>
        <begin position="32"/>
        <end position="250"/>
    </location>
</feature>
<name>A0A4R2H078_9HYPH</name>
<reference evidence="8 9" key="1">
    <citation type="submission" date="2019-03" db="EMBL/GenBank/DDBJ databases">
        <title>Genomic Encyclopedia of Type Strains, Phase IV (KMG-IV): sequencing the most valuable type-strain genomes for metagenomic binning, comparative biology and taxonomic classification.</title>
        <authorList>
            <person name="Goeker M."/>
        </authorList>
    </citation>
    <scope>NUCLEOTIDE SEQUENCE [LARGE SCALE GENOMIC DNA]</scope>
    <source>
        <strain evidence="8 9">DSM 22958</strain>
    </source>
</reference>
<dbReference type="PANTHER" id="PTHR34383">
    <property type="entry name" value="POLYPHOSPHATE:AMP PHOSPHOTRANSFERASE-RELATED"/>
    <property type="match status" value="1"/>
</dbReference>
<dbReference type="InterPro" id="IPR022488">
    <property type="entry name" value="PPK2-related"/>
</dbReference>
<keyword evidence="4" id="KW-0066">ATP synthesis</keyword>
<keyword evidence="9" id="KW-1185">Reference proteome</keyword>